<feature type="region of interest" description="Disordered" evidence="1">
    <location>
        <begin position="220"/>
        <end position="250"/>
    </location>
</feature>
<dbReference type="EMBL" id="VIFY01000149">
    <property type="protein sequence ID" value="TQB69518.1"/>
    <property type="molecule type" value="Genomic_DNA"/>
</dbReference>
<sequence length="422" mass="47551">MDQHCRNMHPTRTYQQLQLCSQAGLDPDILLENLTAADVKSWFDWIEKNFKGSIKAHSALANYWRTLKRLYFMQNRHEMETRMQGDCLNYMNVVSKRMGLRRHPLPKPTAASDDLLHFLVTHMVHCDSVFADEKQRPYVLAGLNLSSVSACQAVSLFDTRHPVNFQADGRPLQHSEVERRNDSIESQNLADNPGNQEAAGDSGYETGIESYLSELEEADLDDPSYDGFGSETESNTDCDSNTSSVTNDGYLEGDEETCTILWRHVEFYIVRNPLPDGRNILAAIVTLLHTKGEDRKPRIALSSVHDQVADHESNAVKYYLNKVVDFDTAAAFHKRPSNEIVQRELRSATLLTDSTAPISLTDAQSWKISNDPEVCHLRKACRDLMSKIHGMGYRAIKDAAGTEIGEQKRRANAELSSMLTSL</sequence>
<keyword evidence="3" id="KW-1185">Reference proteome</keyword>
<dbReference type="PANTHER" id="PTHR37535:SF4">
    <property type="entry name" value="FLUG DOMAIN-CONTAINING PROTEIN"/>
    <property type="match status" value="1"/>
</dbReference>
<evidence type="ECO:0000256" key="1">
    <source>
        <dbReference type="SAM" id="MobiDB-lite"/>
    </source>
</evidence>
<evidence type="ECO:0000313" key="2">
    <source>
        <dbReference type="EMBL" id="TQB69518.1"/>
    </source>
</evidence>
<dbReference type="Proteomes" id="UP000319663">
    <property type="component" value="Unassembled WGS sequence"/>
</dbReference>
<evidence type="ECO:0000313" key="3">
    <source>
        <dbReference type="Proteomes" id="UP000319663"/>
    </source>
</evidence>
<comment type="caution">
    <text evidence="2">The sequence shown here is derived from an EMBL/GenBank/DDBJ whole genome shotgun (WGS) entry which is preliminary data.</text>
</comment>
<dbReference type="InterPro" id="IPR021842">
    <property type="entry name" value="DUF3435"/>
</dbReference>
<dbReference type="Pfam" id="PF11917">
    <property type="entry name" value="DUF3435"/>
    <property type="match status" value="1"/>
</dbReference>
<protein>
    <submittedName>
        <fullName evidence="2">Uncharacterized protein</fullName>
    </submittedName>
</protein>
<name>A0A507QLY6_MONPU</name>
<gene>
    <name evidence="2" type="ORF">MPDQ_001729</name>
</gene>
<feature type="compositionally biased region" description="Polar residues" evidence="1">
    <location>
        <begin position="184"/>
        <end position="195"/>
    </location>
</feature>
<feature type="compositionally biased region" description="Basic and acidic residues" evidence="1">
    <location>
        <begin position="171"/>
        <end position="183"/>
    </location>
</feature>
<organism evidence="2 3">
    <name type="scientific">Monascus purpureus</name>
    <name type="common">Red mold</name>
    <name type="synonym">Monascus anka</name>
    <dbReference type="NCBI Taxonomy" id="5098"/>
    <lineage>
        <taxon>Eukaryota</taxon>
        <taxon>Fungi</taxon>
        <taxon>Dikarya</taxon>
        <taxon>Ascomycota</taxon>
        <taxon>Pezizomycotina</taxon>
        <taxon>Eurotiomycetes</taxon>
        <taxon>Eurotiomycetidae</taxon>
        <taxon>Eurotiales</taxon>
        <taxon>Aspergillaceae</taxon>
        <taxon>Monascus</taxon>
    </lineage>
</organism>
<feature type="region of interest" description="Disordered" evidence="1">
    <location>
        <begin position="165"/>
        <end position="203"/>
    </location>
</feature>
<dbReference type="STRING" id="5098.A0A507QLY6"/>
<reference evidence="2 3" key="1">
    <citation type="submission" date="2019-06" db="EMBL/GenBank/DDBJ databases">
        <title>Wine fermentation using esterase from Monascus purpureus.</title>
        <authorList>
            <person name="Geng C."/>
            <person name="Zhang Y."/>
        </authorList>
    </citation>
    <scope>NUCLEOTIDE SEQUENCE [LARGE SCALE GENOMIC DNA]</scope>
    <source>
        <strain evidence="2">HQ1</strain>
    </source>
</reference>
<dbReference type="PANTHER" id="PTHR37535">
    <property type="entry name" value="FLUG DOMAIN PROTEIN"/>
    <property type="match status" value="1"/>
</dbReference>
<feature type="compositionally biased region" description="Polar residues" evidence="1">
    <location>
        <begin position="231"/>
        <end position="247"/>
    </location>
</feature>
<accession>A0A507QLY6</accession>
<dbReference type="AlphaFoldDB" id="A0A507QLY6"/>
<proteinExistence type="predicted"/>